<protein>
    <submittedName>
        <fullName evidence="3">Uncharacterized protein</fullName>
    </submittedName>
</protein>
<dbReference type="WBParaSite" id="Gr19_v10_g17314.t3">
    <property type="protein sequence ID" value="Gr19_v10_g17314.t3"/>
    <property type="gene ID" value="Gr19_v10_g17314"/>
</dbReference>
<evidence type="ECO:0000313" key="2">
    <source>
        <dbReference type="Proteomes" id="UP000887572"/>
    </source>
</evidence>
<reference evidence="3" key="1">
    <citation type="submission" date="2022-11" db="UniProtKB">
        <authorList>
            <consortium name="WormBaseParasite"/>
        </authorList>
    </citation>
    <scope>IDENTIFICATION</scope>
</reference>
<evidence type="ECO:0000313" key="3">
    <source>
        <dbReference type="WBParaSite" id="Gr19_v10_g17314.t3"/>
    </source>
</evidence>
<evidence type="ECO:0000256" key="1">
    <source>
        <dbReference type="SAM" id="MobiDB-lite"/>
    </source>
</evidence>
<feature type="region of interest" description="Disordered" evidence="1">
    <location>
        <begin position="253"/>
        <end position="272"/>
    </location>
</feature>
<proteinExistence type="predicted"/>
<sequence length="300" mass="33212">MREDGLKGRRGGRLAEGENVLDFSTFSMGCDSSAQSMPHLIDHKIRKSSSFSGEEETFGVESFERNLRYSPHEVDRQHFAVRTFEEKFPLGGDGADSVKSGGVRFEDLSESVYEDEEASGRGETNHLLRRSPHLETTQLRIPRVQIGSSVERGLGKGCSAERGGRERHSPSSPSSCHSFGGDSVAQRRLPLSSSTSPHSFAGTYLQNVPMKKVVRRSRLVSIHDGRPMDEGRGRSSSSTWRTNRDLWDAISSSSCSLSSNDERETNAGMRARGGDAEWAKKTGVVQLQHNPLFYDAGRRF</sequence>
<feature type="region of interest" description="Disordered" evidence="1">
    <location>
        <begin position="220"/>
        <end position="240"/>
    </location>
</feature>
<accession>A0A914HJY8</accession>
<dbReference type="Proteomes" id="UP000887572">
    <property type="component" value="Unplaced"/>
</dbReference>
<feature type="region of interest" description="Disordered" evidence="1">
    <location>
        <begin position="111"/>
        <end position="183"/>
    </location>
</feature>
<organism evidence="2 3">
    <name type="scientific">Globodera rostochiensis</name>
    <name type="common">Golden nematode worm</name>
    <name type="synonym">Heterodera rostochiensis</name>
    <dbReference type="NCBI Taxonomy" id="31243"/>
    <lineage>
        <taxon>Eukaryota</taxon>
        <taxon>Metazoa</taxon>
        <taxon>Ecdysozoa</taxon>
        <taxon>Nematoda</taxon>
        <taxon>Chromadorea</taxon>
        <taxon>Rhabditida</taxon>
        <taxon>Tylenchina</taxon>
        <taxon>Tylenchomorpha</taxon>
        <taxon>Tylenchoidea</taxon>
        <taxon>Heteroderidae</taxon>
        <taxon>Heteroderinae</taxon>
        <taxon>Globodera</taxon>
    </lineage>
</organism>
<feature type="compositionally biased region" description="Basic and acidic residues" evidence="1">
    <location>
        <begin position="221"/>
        <end position="233"/>
    </location>
</feature>
<keyword evidence="2" id="KW-1185">Reference proteome</keyword>
<dbReference type="AlphaFoldDB" id="A0A914HJY8"/>
<name>A0A914HJY8_GLORO</name>